<evidence type="ECO:0008006" key="8">
    <source>
        <dbReference type="Google" id="ProtNLM"/>
    </source>
</evidence>
<evidence type="ECO:0000256" key="4">
    <source>
        <dbReference type="PROSITE-ProRule" id="PRU00221"/>
    </source>
</evidence>
<dbReference type="PRINTS" id="PR00320">
    <property type="entry name" value="GPROTEINBRPT"/>
</dbReference>
<evidence type="ECO:0000256" key="3">
    <source>
        <dbReference type="ARBA" id="ARBA00038343"/>
    </source>
</evidence>
<sequence length="475" mass="54040">MSEKSSIGSRKTIEKPESKPSEEEPILGYATLHEAPTEKNPQAIQEINPEEEDETLQLQQVIGISSFGKKDTSKLNENHITPEENEDDSDDDFIGPPIPSLLSSTQVTQNDDDDKHKASSNSANTKTKLKNEISDEVDDSDSDKDDKNDEELIEKIPCTHQVLMKYGIKPVTAMAADPSGTRLASGSVDYMLALWDFGRMDASMRSFKTLQPCENHPIKCLQYSNTVNEDNRYIPINDQSKTKGHTASLNYGMWHPRDKEEYITTSEDSTCRIWDMGEMLSSRSCDDTLKLWNLRQFKDPLFTASNLDSRYECMFSPDDSMVVTQTAGKVLFYDTKTFDRAHEIQVTDSHVIETLWHPKLNQIFVGCGNGVIMTYYDIDKSLRGAKSCAAKQKHRKKNVEIMLSQQIINPRALPLFREDRPKSAHKKMEKNQQDPLKSYRPDVTPAYKKNQPQPIFQEVGEDDDDELMHKKPKTS</sequence>
<feature type="compositionally biased region" description="Basic and acidic residues" evidence="5">
    <location>
        <begin position="68"/>
        <end position="82"/>
    </location>
</feature>
<feature type="compositionally biased region" description="Basic and acidic residues" evidence="5">
    <location>
        <begin position="429"/>
        <end position="440"/>
    </location>
</feature>
<feature type="compositionally biased region" description="Acidic residues" evidence="5">
    <location>
        <begin position="134"/>
        <end position="148"/>
    </location>
</feature>
<dbReference type="SUPFAM" id="SSF50978">
    <property type="entry name" value="WD40 repeat-like"/>
    <property type="match status" value="1"/>
</dbReference>
<protein>
    <recommendedName>
        <fullName evidence="8">WD repeat-containing protein 55 homolog</fullName>
    </recommendedName>
</protein>
<reference evidence="6 7" key="1">
    <citation type="journal article" date="2024" name="bioRxiv">
        <title>A reference genome for Trichogramma kaykai: A tiny desert-dwelling parasitoid wasp with competing sex-ratio distorters.</title>
        <authorList>
            <person name="Culotta J."/>
            <person name="Lindsey A.R."/>
        </authorList>
    </citation>
    <scope>NUCLEOTIDE SEQUENCE [LARGE SCALE GENOMIC DNA]</scope>
    <source>
        <strain evidence="6 7">KSX58</strain>
    </source>
</reference>
<evidence type="ECO:0000313" key="6">
    <source>
        <dbReference type="EMBL" id="KAL3386136.1"/>
    </source>
</evidence>
<gene>
    <name evidence="6" type="ORF">TKK_018342</name>
</gene>
<dbReference type="Gene3D" id="2.130.10.10">
    <property type="entry name" value="YVTN repeat-like/Quinoprotein amine dehydrogenase"/>
    <property type="match status" value="2"/>
</dbReference>
<dbReference type="PANTHER" id="PTHR16017:SF0">
    <property type="entry name" value="WD REPEAT-CONTAINING PROTEIN 70"/>
    <property type="match status" value="1"/>
</dbReference>
<dbReference type="AlphaFoldDB" id="A0ABD2VZG2"/>
<feature type="region of interest" description="Disordered" evidence="5">
    <location>
        <begin position="421"/>
        <end position="475"/>
    </location>
</feature>
<dbReference type="Pfam" id="PF00400">
    <property type="entry name" value="WD40"/>
    <property type="match status" value="2"/>
</dbReference>
<name>A0ABD2VZG2_9HYME</name>
<comment type="similarity">
    <text evidence="3">Belongs to the WD repeat GAD-1 family.</text>
</comment>
<dbReference type="EMBL" id="JBJJXI010000148">
    <property type="protein sequence ID" value="KAL3386136.1"/>
    <property type="molecule type" value="Genomic_DNA"/>
</dbReference>
<feature type="compositionally biased region" description="Acidic residues" evidence="5">
    <location>
        <begin position="83"/>
        <end position="93"/>
    </location>
</feature>
<feature type="region of interest" description="Disordered" evidence="5">
    <location>
        <begin position="1"/>
        <end position="148"/>
    </location>
</feature>
<dbReference type="SMART" id="SM00320">
    <property type="entry name" value="WD40"/>
    <property type="match status" value="3"/>
</dbReference>
<evidence type="ECO:0000313" key="7">
    <source>
        <dbReference type="Proteomes" id="UP001627154"/>
    </source>
</evidence>
<dbReference type="InterPro" id="IPR036322">
    <property type="entry name" value="WD40_repeat_dom_sf"/>
</dbReference>
<keyword evidence="1 4" id="KW-0853">WD repeat</keyword>
<dbReference type="PANTHER" id="PTHR16017">
    <property type="entry name" value="GASTRULATION DEFECTIVE PROTEIN 1-RELATED"/>
    <property type="match status" value="1"/>
</dbReference>
<comment type="caution">
    <text evidence="6">The sequence shown here is derived from an EMBL/GenBank/DDBJ whole genome shotgun (WGS) entry which is preliminary data.</text>
</comment>
<dbReference type="InterPro" id="IPR001680">
    <property type="entry name" value="WD40_rpt"/>
</dbReference>
<proteinExistence type="inferred from homology"/>
<feature type="compositionally biased region" description="Basic and acidic residues" evidence="5">
    <location>
        <begin position="11"/>
        <end position="22"/>
    </location>
</feature>
<evidence type="ECO:0000256" key="1">
    <source>
        <dbReference type="ARBA" id="ARBA00022574"/>
    </source>
</evidence>
<feature type="repeat" description="WD" evidence="4">
    <location>
        <begin position="242"/>
        <end position="276"/>
    </location>
</feature>
<dbReference type="PROSITE" id="PS50082">
    <property type="entry name" value="WD_REPEATS_2"/>
    <property type="match status" value="2"/>
</dbReference>
<organism evidence="6 7">
    <name type="scientific">Trichogramma kaykai</name>
    <dbReference type="NCBI Taxonomy" id="54128"/>
    <lineage>
        <taxon>Eukaryota</taxon>
        <taxon>Metazoa</taxon>
        <taxon>Ecdysozoa</taxon>
        <taxon>Arthropoda</taxon>
        <taxon>Hexapoda</taxon>
        <taxon>Insecta</taxon>
        <taxon>Pterygota</taxon>
        <taxon>Neoptera</taxon>
        <taxon>Endopterygota</taxon>
        <taxon>Hymenoptera</taxon>
        <taxon>Apocrita</taxon>
        <taxon>Proctotrupomorpha</taxon>
        <taxon>Chalcidoidea</taxon>
        <taxon>Trichogrammatidae</taxon>
        <taxon>Trichogramma</taxon>
    </lineage>
</organism>
<dbReference type="InterPro" id="IPR015943">
    <property type="entry name" value="WD40/YVTN_repeat-like_dom_sf"/>
</dbReference>
<keyword evidence="7" id="KW-1185">Reference proteome</keyword>
<feature type="repeat" description="WD" evidence="4">
    <location>
        <begin position="171"/>
        <end position="205"/>
    </location>
</feature>
<dbReference type="InterPro" id="IPR020472">
    <property type="entry name" value="WD40_PAC1"/>
</dbReference>
<dbReference type="InterPro" id="IPR051858">
    <property type="entry name" value="WD_repeat_GAD-1"/>
</dbReference>
<accession>A0ABD2VZG2</accession>
<dbReference type="Proteomes" id="UP001627154">
    <property type="component" value="Unassembled WGS sequence"/>
</dbReference>
<evidence type="ECO:0000256" key="5">
    <source>
        <dbReference type="SAM" id="MobiDB-lite"/>
    </source>
</evidence>
<keyword evidence="2" id="KW-0677">Repeat</keyword>
<evidence type="ECO:0000256" key="2">
    <source>
        <dbReference type="ARBA" id="ARBA00022737"/>
    </source>
</evidence>